<feature type="region of interest" description="Disordered" evidence="2">
    <location>
        <begin position="1"/>
        <end position="38"/>
    </location>
</feature>
<feature type="domain" description="CCHC-type" evidence="3">
    <location>
        <begin position="188"/>
        <end position="201"/>
    </location>
</feature>
<dbReference type="PANTHER" id="PTHR33273:SF4">
    <property type="entry name" value="ENDONUCLEASE_EXONUCLEASE_PHOSPHATASE DOMAIN-CONTAINING PROTEIN"/>
    <property type="match status" value="1"/>
</dbReference>
<dbReference type="Pfam" id="PF14529">
    <property type="entry name" value="Exo_endo_phos_2"/>
    <property type="match status" value="1"/>
</dbReference>
<keyword evidence="1" id="KW-0862">Zinc</keyword>
<feature type="compositionally biased region" description="Polar residues" evidence="2">
    <location>
        <begin position="15"/>
        <end position="29"/>
    </location>
</feature>
<organism evidence="4 5">
    <name type="scientific">Habropoda laboriosa</name>
    <dbReference type="NCBI Taxonomy" id="597456"/>
    <lineage>
        <taxon>Eukaryota</taxon>
        <taxon>Metazoa</taxon>
        <taxon>Ecdysozoa</taxon>
        <taxon>Arthropoda</taxon>
        <taxon>Hexapoda</taxon>
        <taxon>Insecta</taxon>
        <taxon>Pterygota</taxon>
        <taxon>Neoptera</taxon>
        <taxon>Endopterygota</taxon>
        <taxon>Hymenoptera</taxon>
        <taxon>Apocrita</taxon>
        <taxon>Aculeata</taxon>
        <taxon>Apoidea</taxon>
        <taxon>Anthophila</taxon>
        <taxon>Apidae</taxon>
        <taxon>Habropoda</taxon>
    </lineage>
</organism>
<keyword evidence="1" id="KW-0479">Metal-binding</keyword>
<keyword evidence="4" id="KW-0808">Transferase</keyword>
<dbReference type="SUPFAM" id="SSF57756">
    <property type="entry name" value="Retrovirus zinc finger-like domains"/>
    <property type="match status" value="1"/>
</dbReference>
<evidence type="ECO:0000259" key="3">
    <source>
        <dbReference type="PROSITE" id="PS50158"/>
    </source>
</evidence>
<reference evidence="4 5" key="1">
    <citation type="submission" date="2015-07" db="EMBL/GenBank/DDBJ databases">
        <title>The genome of Habropoda laboriosa.</title>
        <authorList>
            <person name="Pan H."/>
            <person name="Kapheim K."/>
        </authorList>
    </citation>
    <scope>NUCLEOTIDE SEQUENCE [LARGE SCALE GENOMIC DNA]</scope>
    <source>
        <strain evidence="4">0110345459</strain>
    </source>
</reference>
<dbReference type="GO" id="GO:0003964">
    <property type="term" value="F:RNA-directed DNA polymerase activity"/>
    <property type="evidence" value="ECO:0007669"/>
    <property type="project" value="UniProtKB-KW"/>
</dbReference>
<dbReference type="GO" id="GO:0003676">
    <property type="term" value="F:nucleic acid binding"/>
    <property type="evidence" value="ECO:0007669"/>
    <property type="project" value="InterPro"/>
</dbReference>
<sequence>MEITPNPTTEPPNNKQARLTNPNQTDIPAQQQINNPPPIHIHTRITEFKTLIATLKGTYGDKFIIKCLGNETKIKFQTTEDHNSFKNFCLENSIQYHTYSLSGEKTIAMVLKGLPKFTSTEIIEELKLNNVNPITCTEIQKDPHNTHPVYKITFAPGTSPQHVRKIGILFRVRIYWEKYDSKKPFIQCYRCQAHGHTSANCNKNPNCVKCAKNHLTKDCLKTRDTPSNKITNPPNLTSQQNIRTSNTYLPQQQKLTPQLLDSLTTHRCHFIIGGDLNSKHRTWNNPTANTNGNILYNHINSNNYYILHSDTYTHKTPKSRHSNIDIYLTNLTAQTICHTIQDLSSNHLPVILTIGNTNVPYTNKLLTHTDWDAYKASCNRHRINHRIHTTQDLDKEIHRLNATIQNAYNQATTKTKIYVRTYTPDLKLLELIKTRNRHRRKYQKTGHPEHKLVRNYLTTLIDKHISQIKQTHWQQKLKTLTTADSSLWKTYKTLQNKPRLIPPLTAQASTAYSNKEKAELLAHTFQQIHQTTSSQTSPWETEVRNAILTTWNNNEPIDTSFISLRLITQLIRPLKNKAPEPDKITATQIKNLPRRPILQLYYIYRYAYKHSYFPDPWKTAKVAPYPKPRKNPTYPQNYRPISLLSILSKILERHTKQTKHTSDTK</sequence>
<dbReference type="InterPro" id="IPR005135">
    <property type="entry name" value="Endo/exonuclease/phosphatase"/>
</dbReference>
<evidence type="ECO:0000313" key="4">
    <source>
        <dbReference type="EMBL" id="KOC59911.1"/>
    </source>
</evidence>
<dbReference type="InterPro" id="IPR001878">
    <property type="entry name" value="Znf_CCHC"/>
</dbReference>
<dbReference type="PANTHER" id="PTHR33273">
    <property type="entry name" value="DOMAIN-CONTAINING PROTEIN, PUTATIVE-RELATED"/>
    <property type="match status" value="1"/>
</dbReference>
<keyword evidence="4" id="KW-0695">RNA-directed DNA polymerase</keyword>
<dbReference type="Proteomes" id="UP000053825">
    <property type="component" value="Unassembled WGS sequence"/>
</dbReference>
<accession>A0A0L7QN55</accession>
<name>A0A0L7QN55_9HYME</name>
<dbReference type="InterPro" id="IPR036875">
    <property type="entry name" value="Znf_CCHC_sf"/>
</dbReference>
<dbReference type="STRING" id="597456.A0A0L7QN55"/>
<dbReference type="EMBL" id="KQ414878">
    <property type="protein sequence ID" value="KOC59911.1"/>
    <property type="molecule type" value="Genomic_DNA"/>
</dbReference>
<evidence type="ECO:0000313" key="5">
    <source>
        <dbReference type="Proteomes" id="UP000053825"/>
    </source>
</evidence>
<keyword evidence="4" id="KW-0548">Nucleotidyltransferase</keyword>
<keyword evidence="5" id="KW-1185">Reference proteome</keyword>
<dbReference type="AlphaFoldDB" id="A0A0L7QN55"/>
<evidence type="ECO:0000256" key="2">
    <source>
        <dbReference type="SAM" id="MobiDB-lite"/>
    </source>
</evidence>
<dbReference type="SUPFAM" id="SSF56219">
    <property type="entry name" value="DNase I-like"/>
    <property type="match status" value="1"/>
</dbReference>
<dbReference type="OrthoDB" id="7698997at2759"/>
<evidence type="ECO:0000256" key="1">
    <source>
        <dbReference type="PROSITE-ProRule" id="PRU00047"/>
    </source>
</evidence>
<dbReference type="Gene3D" id="3.60.10.10">
    <property type="entry name" value="Endonuclease/exonuclease/phosphatase"/>
    <property type="match status" value="1"/>
</dbReference>
<keyword evidence="1" id="KW-0863">Zinc-finger</keyword>
<dbReference type="GO" id="GO:0008270">
    <property type="term" value="F:zinc ion binding"/>
    <property type="evidence" value="ECO:0007669"/>
    <property type="project" value="UniProtKB-KW"/>
</dbReference>
<proteinExistence type="predicted"/>
<dbReference type="PROSITE" id="PS50158">
    <property type="entry name" value="ZF_CCHC"/>
    <property type="match status" value="1"/>
</dbReference>
<feature type="compositionally biased region" description="Low complexity" evidence="2">
    <location>
        <begin position="1"/>
        <end position="14"/>
    </location>
</feature>
<dbReference type="InterPro" id="IPR036691">
    <property type="entry name" value="Endo/exonu/phosph_ase_sf"/>
</dbReference>
<gene>
    <name evidence="4" type="ORF">WH47_10553</name>
</gene>
<protein>
    <submittedName>
        <fullName evidence="4">RNA-directed DNA polymerase from mobile element jockey</fullName>
    </submittedName>
</protein>